<dbReference type="RefSeq" id="WP_023355260.1">
    <property type="nucleotide sequence ID" value="NZ_KI535369.1"/>
</dbReference>
<dbReference type="EMBL" id="ACIL03000016">
    <property type="protein sequence ID" value="ESL02266.1"/>
    <property type="molecule type" value="Genomic_DNA"/>
</dbReference>
<feature type="transmembrane region" description="Helical" evidence="1">
    <location>
        <begin position="43"/>
        <end position="60"/>
    </location>
</feature>
<feature type="transmembrane region" description="Helical" evidence="1">
    <location>
        <begin position="136"/>
        <end position="156"/>
    </location>
</feature>
<reference evidence="2 3" key="1">
    <citation type="submission" date="2013-06" db="EMBL/GenBank/DDBJ databases">
        <authorList>
            <person name="Weinstock G."/>
            <person name="Sodergren E."/>
            <person name="Clifton S."/>
            <person name="Fulton L."/>
            <person name="Fulton B."/>
            <person name="Courtney L."/>
            <person name="Fronick C."/>
            <person name="Harrison M."/>
            <person name="Strong C."/>
            <person name="Farmer C."/>
            <person name="Delahaunty K."/>
            <person name="Markovic C."/>
            <person name="Hall O."/>
            <person name="Minx P."/>
            <person name="Tomlinson C."/>
            <person name="Mitreva M."/>
            <person name="Nelson J."/>
            <person name="Hou S."/>
            <person name="Wollam A."/>
            <person name="Pepin K.H."/>
            <person name="Johnson M."/>
            <person name="Bhonagiri V."/>
            <person name="Nash W.E."/>
            <person name="Warren W."/>
            <person name="Chinwalla A."/>
            <person name="Mardis E.R."/>
            <person name="Wilson R.K."/>
        </authorList>
    </citation>
    <scope>NUCLEOTIDE SEQUENCE [LARGE SCALE GENOMIC DNA]</scope>
    <source>
        <strain evidence="2 3">ATCC 51271</strain>
    </source>
</reference>
<evidence type="ECO:0000313" key="2">
    <source>
        <dbReference type="EMBL" id="ESL02266.1"/>
    </source>
</evidence>
<keyword evidence="1" id="KW-1133">Transmembrane helix</keyword>
<keyword evidence="1" id="KW-0472">Membrane</keyword>
<dbReference type="HOGENOM" id="CLU_124376_0_0_9"/>
<evidence type="ECO:0000256" key="1">
    <source>
        <dbReference type="SAM" id="Phobius"/>
    </source>
</evidence>
<dbReference type="eggNOG" id="ENOG503107N">
    <property type="taxonomic scope" value="Bacteria"/>
</dbReference>
<keyword evidence="1" id="KW-0812">Transmembrane</keyword>
<protein>
    <submittedName>
        <fullName evidence="2">Uncharacterized protein</fullName>
    </submittedName>
</protein>
<proteinExistence type="predicted"/>
<keyword evidence="3" id="KW-1185">Reference proteome</keyword>
<feature type="transmembrane region" description="Helical" evidence="1">
    <location>
        <begin position="162"/>
        <end position="181"/>
    </location>
</feature>
<sequence length="184" mass="21233">MKLKTYDKIFGTLFAVASIVIIVFFFSSNSFFEWAFERHHNTLSWYIRPLFIIPIVLGAFKKSYTIIFASIFCLFTSMFWFPEPAKVDKNVVEFLEFEKDYLTTGWAADKAFVVVAVILFFTFLIYTTWNRKWKWLLFVIVISALLKVIHSVIFSGNSGLSIVKPAILGVVICASAILILIKKR</sequence>
<gene>
    <name evidence="2" type="ORF">GCWU0000282_002400</name>
</gene>
<dbReference type="Proteomes" id="UP000018227">
    <property type="component" value="Unassembled WGS sequence"/>
</dbReference>
<evidence type="ECO:0000313" key="3">
    <source>
        <dbReference type="Proteomes" id="UP000018227"/>
    </source>
</evidence>
<dbReference type="STRING" id="592026.GCWU0000282_002400"/>
<feature type="transmembrane region" description="Helical" evidence="1">
    <location>
        <begin position="65"/>
        <end position="82"/>
    </location>
</feature>
<accession>V2Y3I2</accession>
<feature type="transmembrane region" description="Helical" evidence="1">
    <location>
        <begin position="111"/>
        <end position="129"/>
    </location>
</feature>
<feature type="transmembrane region" description="Helical" evidence="1">
    <location>
        <begin position="12"/>
        <end position="31"/>
    </location>
</feature>
<dbReference type="AlphaFoldDB" id="V2Y3I2"/>
<comment type="caution">
    <text evidence="2">The sequence shown here is derived from an EMBL/GenBank/DDBJ whole genome shotgun (WGS) entry which is preliminary data.</text>
</comment>
<name>V2Y3I2_9FIRM</name>
<organism evidence="2 3">
    <name type="scientific">Catonella morbi ATCC 51271</name>
    <dbReference type="NCBI Taxonomy" id="592026"/>
    <lineage>
        <taxon>Bacteria</taxon>
        <taxon>Bacillati</taxon>
        <taxon>Bacillota</taxon>
        <taxon>Clostridia</taxon>
        <taxon>Lachnospirales</taxon>
        <taxon>Lachnospiraceae</taxon>
        <taxon>Catonella</taxon>
    </lineage>
</organism>
<dbReference type="OrthoDB" id="3425563at2"/>